<evidence type="ECO:0000256" key="5">
    <source>
        <dbReference type="SAM" id="MobiDB-lite"/>
    </source>
</evidence>
<dbReference type="CDD" id="cd14687">
    <property type="entry name" value="bZIP_ATF2"/>
    <property type="match status" value="1"/>
</dbReference>
<feature type="compositionally biased region" description="Polar residues" evidence="5">
    <location>
        <begin position="170"/>
        <end position="198"/>
    </location>
</feature>
<name>A0AAN7U8B4_9PEZI</name>
<feature type="compositionally biased region" description="Polar residues" evidence="5">
    <location>
        <begin position="342"/>
        <end position="358"/>
    </location>
</feature>
<keyword evidence="4" id="KW-0539">Nucleus</keyword>
<feature type="compositionally biased region" description="Basic and acidic residues" evidence="5">
    <location>
        <begin position="230"/>
        <end position="242"/>
    </location>
</feature>
<organism evidence="7 8">
    <name type="scientific">Xylaria bambusicola</name>
    <dbReference type="NCBI Taxonomy" id="326684"/>
    <lineage>
        <taxon>Eukaryota</taxon>
        <taxon>Fungi</taxon>
        <taxon>Dikarya</taxon>
        <taxon>Ascomycota</taxon>
        <taxon>Pezizomycotina</taxon>
        <taxon>Sordariomycetes</taxon>
        <taxon>Xylariomycetidae</taxon>
        <taxon>Xylariales</taxon>
        <taxon>Xylariaceae</taxon>
        <taxon>Xylaria</taxon>
    </lineage>
</organism>
<keyword evidence="2" id="KW-0805">Transcription regulation</keyword>
<dbReference type="GO" id="GO:0005634">
    <property type="term" value="C:nucleus"/>
    <property type="evidence" value="ECO:0007669"/>
    <property type="project" value="UniProtKB-SubCell"/>
</dbReference>
<dbReference type="SMART" id="SM00338">
    <property type="entry name" value="BRLZ"/>
    <property type="match status" value="1"/>
</dbReference>
<keyword evidence="8" id="KW-1185">Reference proteome</keyword>
<dbReference type="PRINTS" id="PR00041">
    <property type="entry name" value="LEUZIPPRCREB"/>
</dbReference>
<sequence length="442" mass="49560">MNYELSLRRCPIFWHSDQFARQPPNRTAWLQRKKRRFPLSLKPDRPLDSYKSSLLLFDTQKVKPVRIFPSYLFRVLCKQMRIADNMNVTPTFSRFNFHNEEDLSFGIFGVPAATNHSGFHESLESTPYADAFPLHTQPPPLSTPQTPFELVPRTIVASPYHLPSKFESPALSTGSSSTPETNESQHLVTPENAPNITIGQAPDSEGEMEDLDDDHPQPLGSARRIPSKPKVKENSDPKETEGKRRHFLQRNRVAAMKCRKKKKEWVNDLEETKSGLENQNAHLHMELDGLVDEASRIRAQLMAHANCNDSNIDKWIENEAKRFVIGTGERYDQILAHFSPTQGINGHQEGMPSSSATASEYAAGGPSLISPLATPSQLPHNIGQVTSPPAFYTQNGPSITTPGCYPIPSQDHFAQSFDQTPGFDDEPDYDGMSISLYDHPVS</sequence>
<dbReference type="AlphaFoldDB" id="A0AAN7U8B4"/>
<evidence type="ECO:0000313" key="7">
    <source>
        <dbReference type="EMBL" id="KAK5627445.1"/>
    </source>
</evidence>
<accession>A0AAN7U8B4</accession>
<gene>
    <name evidence="7" type="ORF">RRF57_003160</name>
</gene>
<evidence type="ECO:0000256" key="2">
    <source>
        <dbReference type="ARBA" id="ARBA00023015"/>
    </source>
</evidence>
<dbReference type="PANTHER" id="PTHR19304">
    <property type="entry name" value="CYCLIC-AMP RESPONSE ELEMENT BINDING PROTEIN"/>
    <property type="match status" value="1"/>
</dbReference>
<feature type="compositionally biased region" description="Acidic residues" evidence="5">
    <location>
        <begin position="204"/>
        <end position="213"/>
    </location>
</feature>
<feature type="region of interest" description="Disordered" evidence="5">
    <location>
        <begin position="342"/>
        <end position="362"/>
    </location>
</feature>
<dbReference type="InterPro" id="IPR004827">
    <property type="entry name" value="bZIP"/>
</dbReference>
<dbReference type="InterPro" id="IPR051027">
    <property type="entry name" value="bZIP_transcription_factors"/>
</dbReference>
<dbReference type="InterPro" id="IPR046347">
    <property type="entry name" value="bZIP_sf"/>
</dbReference>
<reference evidence="7 8" key="1">
    <citation type="submission" date="2023-10" db="EMBL/GenBank/DDBJ databases">
        <title>Draft genome sequence of Xylaria bambusicola isolate GMP-LS, the root and basal stem rot pathogen of sugarcane in Indonesia.</title>
        <authorList>
            <person name="Selvaraj P."/>
            <person name="Muralishankar V."/>
            <person name="Muruganantham S."/>
            <person name="Sp S."/>
            <person name="Haryani S."/>
            <person name="Lau K.J.X."/>
            <person name="Naqvi N.I."/>
        </authorList>
    </citation>
    <scope>NUCLEOTIDE SEQUENCE [LARGE SCALE GENOMIC DNA]</scope>
    <source>
        <strain evidence="7">GMP-LS</strain>
    </source>
</reference>
<keyword evidence="3" id="KW-0804">Transcription</keyword>
<dbReference type="PROSITE" id="PS50217">
    <property type="entry name" value="BZIP"/>
    <property type="match status" value="1"/>
</dbReference>
<evidence type="ECO:0000256" key="1">
    <source>
        <dbReference type="ARBA" id="ARBA00004123"/>
    </source>
</evidence>
<proteinExistence type="predicted"/>
<dbReference type="Gene3D" id="1.20.5.170">
    <property type="match status" value="1"/>
</dbReference>
<evidence type="ECO:0000256" key="4">
    <source>
        <dbReference type="ARBA" id="ARBA00023242"/>
    </source>
</evidence>
<dbReference type="GO" id="GO:0003700">
    <property type="term" value="F:DNA-binding transcription factor activity"/>
    <property type="evidence" value="ECO:0007669"/>
    <property type="project" value="InterPro"/>
</dbReference>
<comment type="subcellular location">
    <subcellularLocation>
        <location evidence="1">Nucleus</location>
    </subcellularLocation>
</comment>
<dbReference type="SUPFAM" id="SSF57959">
    <property type="entry name" value="Leucine zipper domain"/>
    <property type="match status" value="1"/>
</dbReference>
<comment type="caution">
    <text evidence="7">The sequence shown here is derived from an EMBL/GenBank/DDBJ whole genome shotgun (WGS) entry which is preliminary data.</text>
</comment>
<dbReference type="EMBL" id="JAWHQM010000005">
    <property type="protein sequence ID" value="KAK5627445.1"/>
    <property type="molecule type" value="Genomic_DNA"/>
</dbReference>
<evidence type="ECO:0000313" key="8">
    <source>
        <dbReference type="Proteomes" id="UP001305414"/>
    </source>
</evidence>
<feature type="domain" description="BZIP" evidence="6">
    <location>
        <begin position="241"/>
        <end position="304"/>
    </location>
</feature>
<protein>
    <recommendedName>
        <fullName evidence="6">BZIP domain-containing protein</fullName>
    </recommendedName>
</protein>
<evidence type="ECO:0000259" key="6">
    <source>
        <dbReference type="PROSITE" id="PS50217"/>
    </source>
</evidence>
<feature type="region of interest" description="Disordered" evidence="5">
    <location>
        <begin position="166"/>
        <end position="245"/>
    </location>
</feature>
<evidence type="ECO:0000256" key="3">
    <source>
        <dbReference type="ARBA" id="ARBA00023163"/>
    </source>
</evidence>
<dbReference type="Proteomes" id="UP001305414">
    <property type="component" value="Unassembled WGS sequence"/>
</dbReference>
<dbReference type="Pfam" id="PF00170">
    <property type="entry name" value="bZIP_1"/>
    <property type="match status" value="1"/>
</dbReference>